<comment type="caution">
    <text evidence="5">The sequence shown here is derived from an EMBL/GenBank/DDBJ whole genome shotgun (WGS) entry which is preliminary data.</text>
</comment>
<evidence type="ECO:0000313" key="5">
    <source>
        <dbReference type="EMBL" id="KAG8368124.1"/>
    </source>
</evidence>
<comment type="function">
    <text evidence="4">Dirigent proteins impart stereoselectivity on the phenoxy radical-coupling reaction, yielding optically active lignans from two molecules of coniferyl alcohol in the biosynthesis of lignans, flavonolignans, and alkaloids and thus plays a central role in plant secondary metabolism.</text>
</comment>
<name>A0AAV6WDG4_9LAMI</name>
<evidence type="ECO:0000256" key="1">
    <source>
        <dbReference type="ARBA" id="ARBA00010746"/>
    </source>
</evidence>
<sequence length="193" mass="20935">MEKLCMILMLCSIVLAALPVSHGIGISKGPKAMKNWYRQLPRMKQKVTELHFYLHDIVSGSNPTNIPIAMANSSAQSPTYFGLLAAMDDVITVGPSPDSEIVGRAQGLFGSASLGDIAYHMTFNFMFTSGKYNGSTLSVIGHNPFMNEFRELPIVGGSGYFRLARGSALLDTLTFNSTSGDAVVEYNVMVAHY</sequence>
<dbReference type="InterPro" id="IPR044859">
    <property type="entry name" value="Allene_oxi_cyc_Dirigent"/>
</dbReference>
<protein>
    <recommendedName>
        <fullName evidence="4">Dirigent protein</fullName>
    </recommendedName>
</protein>
<dbReference type="Gene3D" id="2.40.480.10">
    <property type="entry name" value="Allene oxide cyclase-like"/>
    <property type="match status" value="1"/>
</dbReference>
<accession>A0AAV6WDG4</accession>
<evidence type="ECO:0000256" key="3">
    <source>
        <dbReference type="ARBA" id="ARBA00022525"/>
    </source>
</evidence>
<comment type="subcellular location">
    <subcellularLocation>
        <location evidence="4">Secreted</location>
        <location evidence="4">Extracellular space</location>
        <location evidence="4">Apoplast</location>
    </subcellularLocation>
</comment>
<keyword evidence="6" id="KW-1185">Reference proteome</keyword>
<feature type="signal peptide" evidence="4">
    <location>
        <begin position="1"/>
        <end position="16"/>
    </location>
</feature>
<dbReference type="PANTHER" id="PTHR21495">
    <property type="entry name" value="NUCLEOPORIN-RELATED"/>
    <property type="match status" value="1"/>
</dbReference>
<evidence type="ECO:0000256" key="2">
    <source>
        <dbReference type="ARBA" id="ARBA00011738"/>
    </source>
</evidence>
<proteinExistence type="inferred from homology"/>
<reference evidence="5" key="1">
    <citation type="submission" date="2019-10" db="EMBL/GenBank/DDBJ databases">
        <authorList>
            <person name="Zhang R."/>
            <person name="Pan Y."/>
            <person name="Wang J."/>
            <person name="Ma R."/>
            <person name="Yu S."/>
        </authorList>
    </citation>
    <scope>NUCLEOTIDE SEQUENCE</scope>
    <source>
        <strain evidence="5">LA-IB0</strain>
        <tissue evidence="5">Leaf</tissue>
    </source>
</reference>
<dbReference type="Pfam" id="PF03018">
    <property type="entry name" value="Dirigent"/>
    <property type="match status" value="1"/>
</dbReference>
<keyword evidence="4" id="KW-0732">Signal</keyword>
<keyword evidence="3 4" id="KW-0964">Secreted</keyword>
<dbReference type="AlphaFoldDB" id="A0AAV6WDG4"/>
<comment type="subunit">
    <text evidence="2 4">Homodimer.</text>
</comment>
<comment type="similarity">
    <text evidence="1 4">Belongs to the plant dirigent protein family.</text>
</comment>
<evidence type="ECO:0000256" key="4">
    <source>
        <dbReference type="RuleBase" id="RU363099"/>
    </source>
</evidence>
<dbReference type="GO" id="GO:0009699">
    <property type="term" value="P:phenylpropanoid biosynthetic process"/>
    <property type="evidence" value="ECO:0007669"/>
    <property type="project" value="UniProtKB-ARBA"/>
</dbReference>
<evidence type="ECO:0000313" key="6">
    <source>
        <dbReference type="Proteomes" id="UP000826271"/>
    </source>
</evidence>
<keyword evidence="4" id="KW-0052">Apoplast</keyword>
<gene>
    <name evidence="5" type="ORF">BUALT_Bualt15G0012500</name>
</gene>
<dbReference type="InterPro" id="IPR004265">
    <property type="entry name" value="Dirigent"/>
</dbReference>
<organism evidence="5 6">
    <name type="scientific">Buddleja alternifolia</name>
    <dbReference type="NCBI Taxonomy" id="168488"/>
    <lineage>
        <taxon>Eukaryota</taxon>
        <taxon>Viridiplantae</taxon>
        <taxon>Streptophyta</taxon>
        <taxon>Embryophyta</taxon>
        <taxon>Tracheophyta</taxon>
        <taxon>Spermatophyta</taxon>
        <taxon>Magnoliopsida</taxon>
        <taxon>eudicotyledons</taxon>
        <taxon>Gunneridae</taxon>
        <taxon>Pentapetalae</taxon>
        <taxon>asterids</taxon>
        <taxon>lamiids</taxon>
        <taxon>Lamiales</taxon>
        <taxon>Scrophulariaceae</taxon>
        <taxon>Buddlejeae</taxon>
        <taxon>Buddleja</taxon>
    </lineage>
</organism>
<dbReference type="Proteomes" id="UP000826271">
    <property type="component" value="Unassembled WGS sequence"/>
</dbReference>
<feature type="chain" id="PRO_5043090074" description="Dirigent protein" evidence="4">
    <location>
        <begin position="17"/>
        <end position="193"/>
    </location>
</feature>
<dbReference type="EMBL" id="WHWC01000015">
    <property type="protein sequence ID" value="KAG8368124.1"/>
    <property type="molecule type" value="Genomic_DNA"/>
</dbReference>
<dbReference type="GO" id="GO:0048046">
    <property type="term" value="C:apoplast"/>
    <property type="evidence" value="ECO:0007669"/>
    <property type="project" value="UniProtKB-SubCell"/>
</dbReference>